<proteinExistence type="predicted"/>
<sequence length="166" mass="19233">MSTVTQVGKGVKGSIVITCSGYDHVTDELHEIQEVREFVELMFRKHPYLLYYVNRSFEADAWLLCSYADEVTSKKEGKLYTGDQLFEEFGLDYDKVPKIQSHLTFKNGKLDRMLYDIIRHSKLKKDVKGGKRIAVEYAFIFDNTEKTLKSLKMSVDEALELMRDGE</sequence>
<evidence type="ECO:0000313" key="2">
    <source>
        <dbReference type="Proteomes" id="UP000613452"/>
    </source>
</evidence>
<accession>A0ABD4LM35</accession>
<organism evidence="1 2">
    <name type="scientific">Bacillus cereus</name>
    <dbReference type="NCBI Taxonomy" id="1396"/>
    <lineage>
        <taxon>Bacteria</taxon>
        <taxon>Bacillati</taxon>
        <taxon>Bacillota</taxon>
        <taxon>Bacilli</taxon>
        <taxon>Bacillales</taxon>
        <taxon>Bacillaceae</taxon>
        <taxon>Bacillus</taxon>
        <taxon>Bacillus cereus group</taxon>
    </lineage>
</organism>
<name>A0ABD4LM35_BACCE</name>
<dbReference type="Proteomes" id="UP000613452">
    <property type="component" value="Unassembled WGS sequence"/>
</dbReference>
<reference evidence="1 2" key="1">
    <citation type="submission" date="2020-12" db="EMBL/GenBank/DDBJ databases">
        <title>Genome assembly for a thermostable protease producing Bacillus cereus MAKP1 strain isolated from chicken gut.</title>
        <authorList>
            <person name="Malaviya A."/>
        </authorList>
    </citation>
    <scope>NUCLEOTIDE SEQUENCE [LARGE SCALE GENOMIC DNA]</scope>
    <source>
        <strain evidence="1 2">MAKP1</strain>
    </source>
</reference>
<dbReference type="EMBL" id="JAEFBZ010000007">
    <property type="protein sequence ID" value="MBK1611692.1"/>
    <property type="molecule type" value="Genomic_DNA"/>
</dbReference>
<protein>
    <submittedName>
        <fullName evidence="1">Uncharacterized protein</fullName>
    </submittedName>
</protein>
<evidence type="ECO:0000313" key="1">
    <source>
        <dbReference type="EMBL" id="MBK1611692.1"/>
    </source>
</evidence>
<comment type="caution">
    <text evidence="1">The sequence shown here is derived from an EMBL/GenBank/DDBJ whole genome shotgun (WGS) entry which is preliminary data.</text>
</comment>
<gene>
    <name evidence="1" type="ORF">JCR31_28020</name>
</gene>
<dbReference type="AlphaFoldDB" id="A0ABD4LM35"/>